<feature type="transmembrane region" description="Helical" evidence="5">
    <location>
        <begin position="101"/>
        <end position="129"/>
    </location>
</feature>
<feature type="transmembrane region" description="Helical" evidence="5">
    <location>
        <begin position="20"/>
        <end position="38"/>
    </location>
</feature>
<accession>A0A4Z0D5T7</accession>
<evidence type="ECO:0000256" key="4">
    <source>
        <dbReference type="ARBA" id="ARBA00023136"/>
    </source>
</evidence>
<dbReference type="AlphaFoldDB" id="A0A4Z0D5T7"/>
<organism evidence="7 8">
    <name type="scientific">Soehngenia longivitae</name>
    <dbReference type="NCBI Taxonomy" id="2562294"/>
    <lineage>
        <taxon>Bacteria</taxon>
        <taxon>Bacillati</taxon>
        <taxon>Bacillota</taxon>
        <taxon>Tissierellia</taxon>
        <taxon>Tissierellales</taxon>
        <taxon>Tissierellaceae</taxon>
        <taxon>Soehngenia</taxon>
    </lineage>
</organism>
<feature type="transmembrane region" description="Helical" evidence="5">
    <location>
        <begin position="172"/>
        <end position="193"/>
    </location>
</feature>
<dbReference type="Pfam" id="PF01061">
    <property type="entry name" value="ABC2_membrane"/>
    <property type="match status" value="1"/>
</dbReference>
<feature type="transmembrane region" description="Helical" evidence="5">
    <location>
        <begin position="141"/>
        <end position="165"/>
    </location>
</feature>
<sequence>MKSLLIRNIKLFFRDRVQVFYSLLSTFIIIGLYALFLGENISSSIGDYEGTRFLIDSWIIAGLLVVTTMTTSLGALGIMVEDKHNKIIKDFASSPLTSRTMMFSYFSSSLLIALIMAVITFILGEIYIVMNGGNILGFRDLILAFSLIFLTALTSSSMMLFFINFFSSMNAFAAMSTVTGTLAGFLTGIYVPIGILPQSIQTLIKLFPLSHAALLFRNIFMAKPIEITFRLAEQKYLDDFKFEMGLIYGIGEKSMSFTQHIFFLIITAAFFLFLSIKLYDFRRTEK</sequence>
<reference evidence="7 8" key="1">
    <citation type="submission" date="2019-03" db="EMBL/GenBank/DDBJ databases">
        <title>Draft genome sequence data and analysis of a Fermenting Bacterium, Soehngenia longevitae strain 1933PT, isolated from petroleum reservoir in Azerbaijan.</title>
        <authorList>
            <person name="Grouzdev D.S."/>
            <person name="Bidzhieva S.K."/>
            <person name="Sokolova D.S."/>
            <person name="Tourova T.P."/>
            <person name="Poltaraus A.B."/>
            <person name="Nazina T.N."/>
        </authorList>
    </citation>
    <scope>NUCLEOTIDE SEQUENCE [LARGE SCALE GENOMIC DNA]</scope>
    <source>
        <strain evidence="7 8">1933P</strain>
    </source>
</reference>
<proteinExistence type="inferred from homology"/>
<evidence type="ECO:0000259" key="6">
    <source>
        <dbReference type="PROSITE" id="PS51012"/>
    </source>
</evidence>
<keyword evidence="8" id="KW-1185">Reference proteome</keyword>
<dbReference type="PROSITE" id="PS51012">
    <property type="entry name" value="ABC_TM2"/>
    <property type="match status" value="1"/>
</dbReference>
<dbReference type="GO" id="GO:0016020">
    <property type="term" value="C:membrane"/>
    <property type="evidence" value="ECO:0007669"/>
    <property type="project" value="UniProtKB-SubCell"/>
</dbReference>
<feature type="transmembrane region" description="Helical" evidence="5">
    <location>
        <begin position="261"/>
        <end position="279"/>
    </location>
</feature>
<feature type="transmembrane region" description="Helical" evidence="5">
    <location>
        <begin position="58"/>
        <end position="80"/>
    </location>
</feature>
<evidence type="ECO:0000256" key="2">
    <source>
        <dbReference type="ARBA" id="ARBA00022692"/>
    </source>
</evidence>
<evidence type="ECO:0000313" key="7">
    <source>
        <dbReference type="EMBL" id="TFZ40223.1"/>
    </source>
</evidence>
<dbReference type="EMBL" id="SRIB01000006">
    <property type="protein sequence ID" value="TFZ40223.1"/>
    <property type="molecule type" value="Genomic_DNA"/>
</dbReference>
<dbReference type="Proteomes" id="UP000298381">
    <property type="component" value="Unassembled WGS sequence"/>
</dbReference>
<dbReference type="PANTHER" id="PTHR43229:SF2">
    <property type="entry name" value="NODULATION PROTEIN J"/>
    <property type="match status" value="1"/>
</dbReference>
<comment type="subcellular location">
    <subcellularLocation>
        <location evidence="5">Cell membrane</location>
        <topology evidence="5">Multi-pass membrane protein</topology>
    </subcellularLocation>
    <subcellularLocation>
        <location evidence="1">Membrane</location>
        <topology evidence="1">Multi-pass membrane protein</topology>
    </subcellularLocation>
</comment>
<keyword evidence="5" id="KW-1003">Cell membrane</keyword>
<dbReference type="InterPro" id="IPR013525">
    <property type="entry name" value="ABC2_TM"/>
</dbReference>
<gene>
    <name evidence="7" type="ORF">E4100_05265</name>
</gene>
<evidence type="ECO:0000256" key="1">
    <source>
        <dbReference type="ARBA" id="ARBA00004141"/>
    </source>
</evidence>
<dbReference type="RefSeq" id="WP_135270996.1">
    <property type="nucleotide sequence ID" value="NZ_SRIB01000006.1"/>
</dbReference>
<dbReference type="PANTHER" id="PTHR43229">
    <property type="entry name" value="NODULATION PROTEIN J"/>
    <property type="match status" value="1"/>
</dbReference>
<name>A0A4Z0D5T7_9FIRM</name>
<keyword evidence="3 5" id="KW-1133">Transmembrane helix</keyword>
<keyword evidence="5" id="KW-0813">Transport</keyword>
<evidence type="ECO:0000313" key="8">
    <source>
        <dbReference type="Proteomes" id="UP000298381"/>
    </source>
</evidence>
<keyword evidence="2 5" id="KW-0812">Transmembrane</keyword>
<feature type="domain" description="ABC transmembrane type-2" evidence="6">
    <location>
        <begin position="17"/>
        <end position="282"/>
    </location>
</feature>
<comment type="similarity">
    <text evidence="5">Belongs to the ABC-2 integral membrane protein family.</text>
</comment>
<comment type="caution">
    <text evidence="7">The sequence shown here is derived from an EMBL/GenBank/DDBJ whole genome shotgun (WGS) entry which is preliminary data.</text>
</comment>
<dbReference type="InterPro" id="IPR047817">
    <property type="entry name" value="ABC2_TM_bact-type"/>
</dbReference>
<dbReference type="InterPro" id="IPR051784">
    <property type="entry name" value="Nod_factor_ABC_transporter"/>
</dbReference>
<evidence type="ECO:0000256" key="3">
    <source>
        <dbReference type="ARBA" id="ARBA00022989"/>
    </source>
</evidence>
<protein>
    <recommendedName>
        <fullName evidence="5">Transport permease protein</fullName>
    </recommendedName>
</protein>
<dbReference type="GO" id="GO:0140359">
    <property type="term" value="F:ABC-type transporter activity"/>
    <property type="evidence" value="ECO:0007669"/>
    <property type="project" value="InterPro"/>
</dbReference>
<dbReference type="OrthoDB" id="162334at2"/>
<evidence type="ECO:0000256" key="5">
    <source>
        <dbReference type="RuleBase" id="RU361157"/>
    </source>
</evidence>
<keyword evidence="4 5" id="KW-0472">Membrane</keyword>